<accession>A0AAE1BJU6</accession>
<evidence type="ECO:0000313" key="1">
    <source>
        <dbReference type="EMBL" id="KAK3851753.1"/>
    </source>
</evidence>
<protein>
    <submittedName>
        <fullName evidence="1">Uncharacterized protein</fullName>
    </submittedName>
</protein>
<reference evidence="1" key="1">
    <citation type="submission" date="2023-10" db="EMBL/GenBank/DDBJ databases">
        <title>Genome assemblies of two species of porcelain crab, Petrolisthes cinctipes and Petrolisthes manimaculis (Anomura: Porcellanidae).</title>
        <authorList>
            <person name="Angst P."/>
        </authorList>
    </citation>
    <scope>NUCLEOTIDE SEQUENCE</scope>
    <source>
        <strain evidence="1">PB745_01</strain>
        <tissue evidence="1">Gill</tissue>
    </source>
</reference>
<sequence length="180" mass="19853">MYTRNRCSRHLHSHDMCSAHMNSRNTASSRSSLPPSALTLLSCSTVKGVCVYVLPASPHRCISPRSAFPSEPPHAPPIASPLRQRPLSQHPPLLCHARPTGSLPSMTAGRQADWSSIFAMQLSVRNYRCLLIPCCKHLQGPSRLAAFPLPSQPPPHVNCNMLHPSQHRRGARKTVRPLNL</sequence>
<keyword evidence="2" id="KW-1185">Reference proteome</keyword>
<dbReference type="AlphaFoldDB" id="A0AAE1BJU6"/>
<organism evidence="1 2">
    <name type="scientific">Petrolisthes cinctipes</name>
    <name type="common">Flat porcelain crab</name>
    <dbReference type="NCBI Taxonomy" id="88211"/>
    <lineage>
        <taxon>Eukaryota</taxon>
        <taxon>Metazoa</taxon>
        <taxon>Ecdysozoa</taxon>
        <taxon>Arthropoda</taxon>
        <taxon>Crustacea</taxon>
        <taxon>Multicrustacea</taxon>
        <taxon>Malacostraca</taxon>
        <taxon>Eumalacostraca</taxon>
        <taxon>Eucarida</taxon>
        <taxon>Decapoda</taxon>
        <taxon>Pleocyemata</taxon>
        <taxon>Anomura</taxon>
        <taxon>Galatheoidea</taxon>
        <taxon>Porcellanidae</taxon>
        <taxon>Petrolisthes</taxon>
    </lineage>
</organism>
<gene>
    <name evidence="1" type="ORF">Pcinc_041617</name>
</gene>
<name>A0AAE1BJU6_PETCI</name>
<dbReference type="Proteomes" id="UP001286313">
    <property type="component" value="Unassembled WGS sequence"/>
</dbReference>
<dbReference type="EMBL" id="JAWQEG010007750">
    <property type="protein sequence ID" value="KAK3851753.1"/>
    <property type="molecule type" value="Genomic_DNA"/>
</dbReference>
<comment type="caution">
    <text evidence="1">The sequence shown here is derived from an EMBL/GenBank/DDBJ whole genome shotgun (WGS) entry which is preliminary data.</text>
</comment>
<evidence type="ECO:0000313" key="2">
    <source>
        <dbReference type="Proteomes" id="UP001286313"/>
    </source>
</evidence>
<proteinExistence type="predicted"/>